<dbReference type="PANTHER" id="PTHR24074">
    <property type="entry name" value="CO-CHAPERONE PROTEIN DJLA"/>
    <property type="match status" value="1"/>
</dbReference>
<gene>
    <name evidence="3" type="ORF">HBA54_24850</name>
</gene>
<dbReference type="InterPro" id="IPR001623">
    <property type="entry name" value="DnaJ_domain"/>
</dbReference>
<evidence type="ECO:0000256" key="1">
    <source>
        <dbReference type="SAM" id="MobiDB-lite"/>
    </source>
</evidence>
<organism evidence="3 4">
    <name type="scientific">Pelagibius litoralis</name>
    <dbReference type="NCBI Taxonomy" id="374515"/>
    <lineage>
        <taxon>Bacteria</taxon>
        <taxon>Pseudomonadati</taxon>
        <taxon>Pseudomonadota</taxon>
        <taxon>Alphaproteobacteria</taxon>
        <taxon>Rhodospirillales</taxon>
        <taxon>Rhodovibrionaceae</taxon>
        <taxon>Pelagibius</taxon>
    </lineage>
</organism>
<dbReference type="Pfam" id="PF00226">
    <property type="entry name" value="DnaJ"/>
    <property type="match status" value="1"/>
</dbReference>
<sequence>MRTSEHIPPPTDRDEDGGIKLCDRPGCLEHGQYRAPRSREALNSYYWFCLEHVREYNLAWDYFKDMGEDSIEEIRRGDAVWQRPTWPFAGRHRTQGGAPNGQFRDDFGFFEEEAAETAGRKGRFPPNSKQAKALAALNLNPNATLEEVKARYKTLAKELHPDRNGGDSLAEERLKIINLAYSDLKAAF</sequence>
<feature type="domain" description="J" evidence="2">
    <location>
        <begin position="132"/>
        <end position="188"/>
    </location>
</feature>
<dbReference type="Gene3D" id="1.10.287.110">
    <property type="entry name" value="DnaJ domain"/>
    <property type="match status" value="1"/>
</dbReference>
<dbReference type="CDD" id="cd06257">
    <property type="entry name" value="DnaJ"/>
    <property type="match status" value="1"/>
</dbReference>
<comment type="caution">
    <text evidence="3">The sequence shown here is derived from an EMBL/GenBank/DDBJ whole genome shotgun (WGS) entry which is preliminary data.</text>
</comment>
<dbReference type="SMART" id="SM00271">
    <property type="entry name" value="DnaJ"/>
    <property type="match status" value="1"/>
</dbReference>
<proteinExistence type="predicted"/>
<evidence type="ECO:0000313" key="4">
    <source>
        <dbReference type="Proteomes" id="UP000761264"/>
    </source>
</evidence>
<name>A0A967F2R2_9PROT</name>
<dbReference type="InterPro" id="IPR050817">
    <property type="entry name" value="DjlA_DnaK_co-chaperone"/>
</dbReference>
<dbReference type="PROSITE" id="PS50076">
    <property type="entry name" value="DNAJ_2"/>
    <property type="match status" value="1"/>
</dbReference>
<protein>
    <submittedName>
        <fullName evidence="3">J domain-containing protein</fullName>
    </submittedName>
</protein>
<dbReference type="RefSeq" id="WP_167230096.1">
    <property type="nucleotide sequence ID" value="NZ_JAAQPH010000027.1"/>
</dbReference>
<dbReference type="SUPFAM" id="SSF46565">
    <property type="entry name" value="Chaperone J-domain"/>
    <property type="match status" value="1"/>
</dbReference>
<evidence type="ECO:0000259" key="2">
    <source>
        <dbReference type="PROSITE" id="PS50076"/>
    </source>
</evidence>
<dbReference type="Proteomes" id="UP000761264">
    <property type="component" value="Unassembled WGS sequence"/>
</dbReference>
<dbReference type="InterPro" id="IPR036869">
    <property type="entry name" value="J_dom_sf"/>
</dbReference>
<dbReference type="EMBL" id="JAAQPH010000027">
    <property type="protein sequence ID" value="NIA71830.1"/>
    <property type="molecule type" value="Genomic_DNA"/>
</dbReference>
<dbReference type="AlphaFoldDB" id="A0A967F2R2"/>
<feature type="region of interest" description="Disordered" evidence="1">
    <location>
        <begin position="1"/>
        <end position="20"/>
    </location>
</feature>
<dbReference type="PRINTS" id="PR00625">
    <property type="entry name" value="JDOMAIN"/>
</dbReference>
<keyword evidence="4" id="KW-1185">Reference proteome</keyword>
<reference evidence="3" key="1">
    <citation type="submission" date="2020-03" db="EMBL/GenBank/DDBJ databases">
        <title>Genome of Pelagibius litoralis DSM 21314T.</title>
        <authorList>
            <person name="Wang G."/>
        </authorList>
    </citation>
    <scope>NUCLEOTIDE SEQUENCE</scope>
    <source>
        <strain evidence="3">DSM 21314</strain>
    </source>
</reference>
<accession>A0A967F2R2</accession>
<evidence type="ECO:0000313" key="3">
    <source>
        <dbReference type="EMBL" id="NIA71830.1"/>
    </source>
</evidence>